<dbReference type="GO" id="GO:0005737">
    <property type="term" value="C:cytoplasm"/>
    <property type="evidence" value="ECO:0007669"/>
    <property type="project" value="TreeGrafter"/>
</dbReference>
<dbReference type="InterPro" id="IPR009060">
    <property type="entry name" value="UBA-like_sf"/>
</dbReference>
<dbReference type="Gene3D" id="1.10.220.150">
    <property type="entry name" value="Arf GTPase activating protein"/>
    <property type="match status" value="1"/>
</dbReference>
<feature type="domain" description="UBA" evidence="7">
    <location>
        <begin position="210"/>
        <end position="251"/>
    </location>
</feature>
<feature type="domain" description="UBA" evidence="7">
    <location>
        <begin position="158"/>
        <end position="203"/>
    </location>
</feature>
<dbReference type="GO" id="GO:0005096">
    <property type="term" value="F:GTPase activator activity"/>
    <property type="evidence" value="ECO:0007669"/>
    <property type="project" value="UniProtKB-KW"/>
</dbReference>
<dbReference type="SUPFAM" id="SSF57863">
    <property type="entry name" value="ArfGap/RecO-like zinc finger"/>
    <property type="match status" value="1"/>
</dbReference>
<dbReference type="InterPro" id="IPR051718">
    <property type="entry name" value="ARF_GTPase-activating"/>
</dbReference>
<dbReference type="SUPFAM" id="SSF46934">
    <property type="entry name" value="UBA-like"/>
    <property type="match status" value="2"/>
</dbReference>
<feature type="region of interest" description="Disordered" evidence="6">
    <location>
        <begin position="315"/>
        <end position="344"/>
    </location>
</feature>
<evidence type="ECO:0000256" key="2">
    <source>
        <dbReference type="ARBA" id="ARBA00022723"/>
    </source>
</evidence>
<protein>
    <submittedName>
        <fullName evidence="9">UBA domain-containing protein 3</fullName>
    </submittedName>
</protein>
<comment type="caution">
    <text evidence="9">The sequence shown here is derived from an EMBL/GenBank/DDBJ whole genome shotgun (WGS) entry which is preliminary data.</text>
</comment>
<dbReference type="PRINTS" id="PR00405">
    <property type="entry name" value="REVINTRACTNG"/>
</dbReference>
<evidence type="ECO:0000259" key="8">
    <source>
        <dbReference type="PROSITE" id="PS50115"/>
    </source>
</evidence>
<dbReference type="GO" id="GO:0008270">
    <property type="term" value="F:zinc ion binding"/>
    <property type="evidence" value="ECO:0007669"/>
    <property type="project" value="UniProtKB-KW"/>
</dbReference>
<dbReference type="AlphaFoldDB" id="A0A1R0GLR6"/>
<dbReference type="InterPro" id="IPR015940">
    <property type="entry name" value="UBA"/>
</dbReference>
<feature type="compositionally biased region" description="Polar residues" evidence="6">
    <location>
        <begin position="252"/>
        <end position="261"/>
    </location>
</feature>
<gene>
    <name evidence="9" type="ORF">AYI68_g8134</name>
</gene>
<dbReference type="Pfam" id="PF01412">
    <property type="entry name" value="ArfGap"/>
    <property type="match status" value="1"/>
</dbReference>
<evidence type="ECO:0000259" key="7">
    <source>
        <dbReference type="PROSITE" id="PS50030"/>
    </source>
</evidence>
<dbReference type="STRING" id="133383.A0A1R0GLR6"/>
<sequence length="512" mass="56238">MATTLNEREKKLLNEKNAKILQQMLRQEGNSVCADCGTQGPRWASWNLGVFLCIRCGGFHRRIGTHISKVKSISLDNWLPEQIEHFSKIGNIKANEYFYPNPETRVSTRSDSQLERFIRDKYERRMFVNRRNNIPDPSIVSEGPVKAEYSSTSNISMSSNERNKISGLTKLKDLGFTDVRENLAALERFDYRVESAIRYLNSKSSKNMYNASHHKVKQLVNMGFENIEQNIKALQKFNGNVTSSIDYLINSPSAKDNTAGSSDMPPLPPKGTAKKNATAVDLLGLDMDSNLSISSPKNNTVDPFGDFIGASEAKINDTIPSNPSTTISSTPAQEQPKSETVSSPSVFDKDFILSLYSGGSSNSSVPATNQSQSQAFNNIAPQNSLLNSLGNNGPNQSNVYSTGSGLNSSHDSTPSFQAQLPNYSQQQNSFTSQTTSSVQNVHVGYNAGTGHNDIFDFSNMPAATSNNHSSTQNTASQPKPLVADLLDSQNPWAQPTQSTTKNNLVDLDSFFK</sequence>
<dbReference type="OrthoDB" id="10266696at2759"/>
<dbReference type="SMART" id="SM00165">
    <property type="entry name" value="UBA"/>
    <property type="match status" value="2"/>
</dbReference>
<dbReference type="InterPro" id="IPR038508">
    <property type="entry name" value="ArfGAP_dom_sf"/>
</dbReference>
<dbReference type="PROSITE" id="PS50115">
    <property type="entry name" value="ARFGAP"/>
    <property type="match status" value="1"/>
</dbReference>
<dbReference type="PANTHER" id="PTHR45705:SF1">
    <property type="entry name" value="FI20236P1"/>
    <property type="match status" value="1"/>
</dbReference>
<dbReference type="FunFam" id="1.10.220.150:FF:000009">
    <property type="entry name" value="stromal membrane-associated protein 1 isoform X1"/>
    <property type="match status" value="1"/>
</dbReference>
<feature type="domain" description="Arf-GAP" evidence="8">
    <location>
        <begin position="18"/>
        <end position="135"/>
    </location>
</feature>
<evidence type="ECO:0000256" key="4">
    <source>
        <dbReference type="ARBA" id="ARBA00022833"/>
    </source>
</evidence>
<dbReference type="EMBL" id="LSSL01007638">
    <property type="protein sequence ID" value="OLY77826.1"/>
    <property type="molecule type" value="Genomic_DNA"/>
</dbReference>
<dbReference type="Gene3D" id="1.10.8.10">
    <property type="entry name" value="DNA helicase RuvA subunit, C-terminal domain"/>
    <property type="match status" value="2"/>
</dbReference>
<keyword evidence="3 5" id="KW-0863">Zinc-finger</keyword>
<dbReference type="InterPro" id="IPR037278">
    <property type="entry name" value="ARFGAP/RecO"/>
</dbReference>
<evidence type="ECO:0000256" key="1">
    <source>
        <dbReference type="ARBA" id="ARBA00022468"/>
    </source>
</evidence>
<feature type="compositionally biased region" description="Low complexity" evidence="6">
    <location>
        <begin position="384"/>
        <end position="398"/>
    </location>
</feature>
<evidence type="ECO:0000256" key="3">
    <source>
        <dbReference type="ARBA" id="ARBA00022771"/>
    </source>
</evidence>
<feature type="compositionally biased region" description="Low complexity" evidence="6">
    <location>
        <begin position="318"/>
        <end position="331"/>
    </location>
</feature>
<proteinExistence type="predicted"/>
<evidence type="ECO:0000256" key="5">
    <source>
        <dbReference type="PROSITE-ProRule" id="PRU00288"/>
    </source>
</evidence>
<dbReference type="PROSITE" id="PS50030">
    <property type="entry name" value="UBA"/>
    <property type="match status" value="2"/>
</dbReference>
<accession>A0A1R0GLR6</accession>
<dbReference type="PANTHER" id="PTHR45705">
    <property type="entry name" value="FI20236P1"/>
    <property type="match status" value="1"/>
</dbReference>
<feature type="region of interest" description="Disordered" evidence="6">
    <location>
        <begin position="384"/>
        <end position="418"/>
    </location>
</feature>
<evidence type="ECO:0000256" key="6">
    <source>
        <dbReference type="SAM" id="MobiDB-lite"/>
    </source>
</evidence>
<dbReference type="InterPro" id="IPR001164">
    <property type="entry name" value="ArfGAP_dom"/>
</dbReference>
<keyword evidence="1" id="KW-0343">GTPase activation</keyword>
<feature type="region of interest" description="Disordered" evidence="6">
    <location>
        <begin position="252"/>
        <end position="274"/>
    </location>
</feature>
<keyword evidence="2" id="KW-0479">Metal-binding</keyword>
<organism evidence="9 10">
    <name type="scientific">Smittium mucronatum</name>
    <dbReference type="NCBI Taxonomy" id="133383"/>
    <lineage>
        <taxon>Eukaryota</taxon>
        <taxon>Fungi</taxon>
        <taxon>Fungi incertae sedis</taxon>
        <taxon>Zoopagomycota</taxon>
        <taxon>Kickxellomycotina</taxon>
        <taxon>Harpellomycetes</taxon>
        <taxon>Harpellales</taxon>
        <taxon>Legeriomycetaceae</taxon>
        <taxon>Smittium</taxon>
    </lineage>
</organism>
<dbReference type="Pfam" id="PF00627">
    <property type="entry name" value="UBA"/>
    <property type="match status" value="1"/>
</dbReference>
<dbReference type="Proteomes" id="UP000187455">
    <property type="component" value="Unassembled WGS sequence"/>
</dbReference>
<feature type="compositionally biased region" description="Polar residues" evidence="6">
    <location>
        <begin position="332"/>
        <end position="344"/>
    </location>
</feature>
<keyword evidence="10" id="KW-1185">Reference proteome</keyword>
<evidence type="ECO:0000313" key="9">
    <source>
        <dbReference type="EMBL" id="OLY77826.1"/>
    </source>
</evidence>
<feature type="compositionally biased region" description="Polar residues" evidence="6">
    <location>
        <begin position="399"/>
        <end position="418"/>
    </location>
</feature>
<keyword evidence="4" id="KW-0862">Zinc</keyword>
<dbReference type="SMART" id="SM00105">
    <property type="entry name" value="ArfGap"/>
    <property type="match status" value="1"/>
</dbReference>
<name>A0A1R0GLR6_9FUNG</name>
<reference evidence="9 10" key="1">
    <citation type="journal article" date="2016" name="Mol. Biol. Evol.">
        <title>Genome-Wide Survey of Gut Fungi (Harpellales) Reveals the First Horizontally Transferred Ubiquitin Gene from a Mosquito Host.</title>
        <authorList>
            <person name="Wang Y."/>
            <person name="White M.M."/>
            <person name="Kvist S."/>
            <person name="Moncalvo J.M."/>
        </authorList>
    </citation>
    <scope>NUCLEOTIDE SEQUENCE [LARGE SCALE GENOMIC DNA]</scope>
    <source>
        <strain evidence="9 10">ALG-7-W6</strain>
    </source>
</reference>
<evidence type="ECO:0000313" key="10">
    <source>
        <dbReference type="Proteomes" id="UP000187455"/>
    </source>
</evidence>